<dbReference type="InterPro" id="IPR002155">
    <property type="entry name" value="Thiolase"/>
</dbReference>
<dbReference type="CDD" id="cd00751">
    <property type="entry name" value="thiolase"/>
    <property type="match status" value="1"/>
</dbReference>
<evidence type="ECO:0000256" key="4">
    <source>
        <dbReference type="RuleBase" id="RU003557"/>
    </source>
</evidence>
<dbReference type="InterPro" id="IPR020616">
    <property type="entry name" value="Thiolase_N"/>
</dbReference>
<dbReference type="Gene3D" id="3.40.47.10">
    <property type="match status" value="1"/>
</dbReference>
<evidence type="ECO:0000259" key="6">
    <source>
        <dbReference type="Pfam" id="PF02803"/>
    </source>
</evidence>
<evidence type="ECO:0000256" key="3">
    <source>
        <dbReference type="ARBA" id="ARBA00023315"/>
    </source>
</evidence>
<evidence type="ECO:0000313" key="7">
    <source>
        <dbReference type="EMBL" id="CAH0724155.1"/>
    </source>
</evidence>
<evidence type="ECO:0000259" key="5">
    <source>
        <dbReference type="Pfam" id="PF00108"/>
    </source>
</evidence>
<accession>A0A8J9YF06</accession>
<dbReference type="GO" id="GO:0003985">
    <property type="term" value="F:acetyl-CoA C-acetyltransferase activity"/>
    <property type="evidence" value="ECO:0007669"/>
    <property type="project" value="TreeGrafter"/>
</dbReference>
<protein>
    <submittedName>
        <fullName evidence="7">Uncharacterized protein</fullName>
    </submittedName>
</protein>
<organism evidence="7 8">
    <name type="scientific">Brenthis ino</name>
    <name type="common">lesser marbled fritillary</name>
    <dbReference type="NCBI Taxonomy" id="405034"/>
    <lineage>
        <taxon>Eukaryota</taxon>
        <taxon>Metazoa</taxon>
        <taxon>Ecdysozoa</taxon>
        <taxon>Arthropoda</taxon>
        <taxon>Hexapoda</taxon>
        <taxon>Insecta</taxon>
        <taxon>Pterygota</taxon>
        <taxon>Neoptera</taxon>
        <taxon>Endopterygota</taxon>
        <taxon>Lepidoptera</taxon>
        <taxon>Glossata</taxon>
        <taxon>Ditrysia</taxon>
        <taxon>Papilionoidea</taxon>
        <taxon>Nymphalidae</taxon>
        <taxon>Heliconiinae</taxon>
        <taxon>Argynnini</taxon>
        <taxon>Brenthis</taxon>
    </lineage>
</organism>
<feature type="non-terminal residue" evidence="7">
    <location>
        <position position="414"/>
    </location>
</feature>
<dbReference type="SUPFAM" id="SSF53901">
    <property type="entry name" value="Thiolase-like"/>
    <property type="match status" value="1"/>
</dbReference>
<dbReference type="InterPro" id="IPR020613">
    <property type="entry name" value="Thiolase_CS"/>
</dbReference>
<gene>
    <name evidence="7" type="ORF">BINO364_LOCUS9905</name>
</gene>
<dbReference type="PANTHER" id="PTHR18919">
    <property type="entry name" value="ACETYL-COA C-ACYLTRANSFERASE"/>
    <property type="match status" value="1"/>
</dbReference>
<dbReference type="Proteomes" id="UP000838878">
    <property type="component" value="Chromosome 4"/>
</dbReference>
<dbReference type="InterPro" id="IPR016039">
    <property type="entry name" value="Thiolase-like"/>
</dbReference>
<dbReference type="NCBIfam" id="TIGR01930">
    <property type="entry name" value="AcCoA-C-Actrans"/>
    <property type="match status" value="1"/>
</dbReference>
<evidence type="ECO:0000256" key="2">
    <source>
        <dbReference type="ARBA" id="ARBA00022679"/>
    </source>
</evidence>
<dbReference type="AlphaFoldDB" id="A0A8J9YF06"/>
<proteinExistence type="inferred from homology"/>
<dbReference type="GO" id="GO:0005739">
    <property type="term" value="C:mitochondrion"/>
    <property type="evidence" value="ECO:0007669"/>
    <property type="project" value="TreeGrafter"/>
</dbReference>
<dbReference type="GO" id="GO:0006635">
    <property type="term" value="P:fatty acid beta-oxidation"/>
    <property type="evidence" value="ECO:0007669"/>
    <property type="project" value="TreeGrafter"/>
</dbReference>
<dbReference type="PIRSF" id="PIRSF000429">
    <property type="entry name" value="Ac-CoA_Ac_transf"/>
    <property type="match status" value="1"/>
</dbReference>
<keyword evidence="2 4" id="KW-0808">Transferase</keyword>
<feature type="domain" description="Thiolase N-terminal" evidence="5">
    <location>
        <begin position="26"/>
        <end position="284"/>
    </location>
</feature>
<comment type="similarity">
    <text evidence="1 4">Belongs to the thiolase-like superfamily. Thiolase family.</text>
</comment>
<dbReference type="EMBL" id="OV170224">
    <property type="protein sequence ID" value="CAH0724155.1"/>
    <property type="molecule type" value="Genomic_DNA"/>
</dbReference>
<dbReference type="PANTHER" id="PTHR18919:SF107">
    <property type="entry name" value="ACETYL-COA ACETYLTRANSFERASE, CYTOSOLIC"/>
    <property type="match status" value="1"/>
</dbReference>
<feature type="domain" description="Thiolase C-terminal" evidence="6">
    <location>
        <begin position="293"/>
        <end position="412"/>
    </location>
</feature>
<reference evidence="7" key="1">
    <citation type="submission" date="2021-12" db="EMBL/GenBank/DDBJ databases">
        <authorList>
            <person name="Martin H S."/>
        </authorList>
    </citation>
    <scope>NUCLEOTIDE SEQUENCE</scope>
</reference>
<name>A0A8J9YF06_9NEOP</name>
<evidence type="ECO:0000256" key="1">
    <source>
        <dbReference type="ARBA" id="ARBA00010982"/>
    </source>
</evidence>
<dbReference type="PROSITE" id="PS00737">
    <property type="entry name" value="THIOLASE_2"/>
    <property type="match status" value="1"/>
</dbReference>
<dbReference type="InterPro" id="IPR020617">
    <property type="entry name" value="Thiolase_C"/>
</dbReference>
<dbReference type="Pfam" id="PF00108">
    <property type="entry name" value="Thiolase_N"/>
    <property type="match status" value="1"/>
</dbReference>
<keyword evidence="8" id="KW-1185">Reference proteome</keyword>
<evidence type="ECO:0000313" key="8">
    <source>
        <dbReference type="Proteomes" id="UP000838878"/>
    </source>
</evidence>
<keyword evidence="3 4" id="KW-0012">Acyltransferase</keyword>
<dbReference type="Pfam" id="PF02803">
    <property type="entry name" value="Thiolase_C"/>
    <property type="match status" value="1"/>
</dbReference>
<dbReference type="OrthoDB" id="5404651at2759"/>
<sequence>MTRKLCQVSTFISSLGIVMALASRGIFVVGAKRTPFCKYGGSLRELPASYAYAATAKDALNSANLDAILIDATIVGNVNFLSQCDGGKTPRYCGLYSGVPIEKSALGVHKSCGSGLQSVITGAMEILAGSAKTCLTGGTEAMSSLPFLVRDVRFGTSLGKPYYLEDHIRKQFPDSYTGLTLQKMAEIIGERYKINRDMADAYAYKSHLKRKAALENKLLKDKLTSLTVTLKKKDVIIENDELPEVPSIDEFNSAPLLLSDGKIVTSLNSSVPVDGAAALVLANEGIVKCKNLQPLARVSGWACVGVDPLDTGLAATPAVMKLLQTVNLNIDDIDIFEINETFATNALATIKELKIDENKVNTHGGALALGHPVGATGARMAVHLVHQLNRGVKRAIAASSCGGGQGIAVLFEAV</sequence>